<gene>
    <name evidence="1" type="ORF">AL00_17660</name>
</gene>
<protein>
    <submittedName>
        <fullName evidence="1">Uncharacterized protein</fullName>
    </submittedName>
</protein>
<dbReference type="AlphaFoldDB" id="A0A8E1C1Q1"/>
<sequence>MKDFYKLTLSIPIKPDDPRFWILLDLVGDFLGEDFLISNEDDGEYLIEVDQEEPPFICELEREILNDHYGKSVE</sequence>
<evidence type="ECO:0000313" key="1">
    <source>
        <dbReference type="EMBL" id="KER35183.1"/>
    </source>
</evidence>
<reference evidence="1 2" key="1">
    <citation type="submission" date="2014-05" db="EMBL/GenBank/DDBJ databases">
        <title>Genome Announcement of Sphingobium lucknowense F2.</title>
        <authorList>
            <person name="Lal R."/>
            <person name="Negi V."/>
            <person name="Lata P."/>
            <person name="Sangwan N."/>
            <person name="Gupta S.K."/>
            <person name="Rao D.L.N."/>
            <person name="Das S."/>
        </authorList>
    </citation>
    <scope>NUCLEOTIDE SEQUENCE [LARGE SCALE GENOMIC DNA]</scope>
    <source>
        <strain evidence="1 2">F2</strain>
    </source>
</reference>
<evidence type="ECO:0000313" key="2">
    <source>
        <dbReference type="Proteomes" id="UP000028135"/>
    </source>
</evidence>
<proteinExistence type="predicted"/>
<comment type="caution">
    <text evidence="1">The sequence shown here is derived from an EMBL/GenBank/DDBJ whole genome shotgun (WGS) entry which is preliminary data.</text>
</comment>
<dbReference type="GeneID" id="29272527"/>
<dbReference type="Proteomes" id="UP000028135">
    <property type="component" value="Unassembled WGS sequence"/>
</dbReference>
<organism evidence="1 2">
    <name type="scientific">Sphingobium indicum F2</name>
    <dbReference type="NCBI Taxonomy" id="1450518"/>
    <lineage>
        <taxon>Bacteria</taxon>
        <taxon>Pseudomonadati</taxon>
        <taxon>Pseudomonadota</taxon>
        <taxon>Alphaproteobacteria</taxon>
        <taxon>Sphingomonadales</taxon>
        <taxon>Sphingomonadaceae</taxon>
        <taxon>Sphingobium</taxon>
    </lineage>
</organism>
<name>A0A8E1C1Q1_9SPHN</name>
<dbReference type="RefSeq" id="WP_013039359.1">
    <property type="nucleotide sequence ID" value="NZ_JANF02000082.1"/>
</dbReference>
<dbReference type="EMBL" id="JANF02000082">
    <property type="protein sequence ID" value="KER35183.1"/>
    <property type="molecule type" value="Genomic_DNA"/>
</dbReference>
<accession>A0A8E1C1Q1</accession>